<dbReference type="EMBL" id="JALNMJ010000010">
    <property type="protein sequence ID" value="MCK7613560.1"/>
    <property type="molecule type" value="Genomic_DNA"/>
</dbReference>
<evidence type="ECO:0000313" key="4">
    <source>
        <dbReference type="EMBL" id="MCK7613560.1"/>
    </source>
</evidence>
<keyword evidence="5" id="KW-1185">Reference proteome</keyword>
<reference evidence="4" key="1">
    <citation type="submission" date="2022-04" db="EMBL/GenBank/DDBJ databases">
        <title>Roseibium sp. CAU 1639 isolated from mud.</title>
        <authorList>
            <person name="Kim W."/>
        </authorList>
    </citation>
    <scope>NUCLEOTIDE SEQUENCE</scope>
    <source>
        <strain evidence="4">CAU 1639</strain>
    </source>
</reference>
<evidence type="ECO:0000256" key="3">
    <source>
        <dbReference type="RuleBase" id="RU000363"/>
    </source>
</evidence>
<dbReference type="InterPro" id="IPR020904">
    <property type="entry name" value="Sc_DH/Rdtase_CS"/>
</dbReference>
<comment type="caution">
    <text evidence="4">The sequence shown here is derived from an EMBL/GenBank/DDBJ whole genome shotgun (WGS) entry which is preliminary data.</text>
</comment>
<protein>
    <submittedName>
        <fullName evidence="4">SDR family NAD(P)-dependent oxidoreductase</fullName>
    </submittedName>
</protein>
<dbReference type="RefSeq" id="WP_248155555.1">
    <property type="nucleotide sequence ID" value="NZ_JALNMJ010000010.1"/>
</dbReference>
<dbReference type="InterPro" id="IPR002347">
    <property type="entry name" value="SDR_fam"/>
</dbReference>
<proteinExistence type="inferred from homology"/>
<dbReference type="InterPro" id="IPR036291">
    <property type="entry name" value="NAD(P)-bd_dom_sf"/>
</dbReference>
<dbReference type="PRINTS" id="PR00081">
    <property type="entry name" value="GDHRDH"/>
</dbReference>
<keyword evidence="2" id="KW-0560">Oxidoreductase</keyword>
<dbReference type="PANTHER" id="PTHR44196">
    <property type="entry name" value="DEHYDROGENASE/REDUCTASE SDR FAMILY MEMBER 7B"/>
    <property type="match status" value="1"/>
</dbReference>
<dbReference type="Gene3D" id="3.40.50.720">
    <property type="entry name" value="NAD(P)-binding Rossmann-like Domain"/>
    <property type="match status" value="1"/>
</dbReference>
<dbReference type="SUPFAM" id="SSF51735">
    <property type="entry name" value="NAD(P)-binding Rossmann-fold domains"/>
    <property type="match status" value="1"/>
</dbReference>
<evidence type="ECO:0000256" key="2">
    <source>
        <dbReference type="ARBA" id="ARBA00023002"/>
    </source>
</evidence>
<organism evidence="4 5">
    <name type="scientific">Roseibium sediminicola</name>
    <dbReference type="NCBI Taxonomy" id="2933272"/>
    <lineage>
        <taxon>Bacteria</taxon>
        <taxon>Pseudomonadati</taxon>
        <taxon>Pseudomonadota</taxon>
        <taxon>Alphaproteobacteria</taxon>
        <taxon>Hyphomicrobiales</taxon>
        <taxon>Stappiaceae</taxon>
        <taxon>Roseibium</taxon>
    </lineage>
</organism>
<accession>A0ABT0GWF7</accession>
<gene>
    <name evidence="4" type="ORF">M0H32_15410</name>
</gene>
<name>A0ABT0GWF7_9HYPH</name>
<sequence>MTDRKTIVITGGAIGLGRELTRIYCERGDRVVICGRTQSALDDVRELHPEAIPVCADLGDPTGRKRFVDALHELDGPIDLMIHNAAVQFGHDFGAGIVLPEKIETEVVVNLLTPIALTADLLPLLKQAHSARVVFISSALSRVPKQSAPVYCATKAGLSNFARGLRYQLEGTGIAVTDVVPDLILTRMAAGRGDKTLSAAEAAVRIVAGLDRGADDIRLGRVGKLFALHRIWPSMAYRMLKAS</sequence>
<dbReference type="Pfam" id="PF00106">
    <property type="entry name" value="adh_short"/>
    <property type="match status" value="1"/>
</dbReference>
<dbReference type="PRINTS" id="PR00080">
    <property type="entry name" value="SDRFAMILY"/>
</dbReference>
<comment type="similarity">
    <text evidence="1 3">Belongs to the short-chain dehydrogenases/reductases (SDR) family.</text>
</comment>
<dbReference type="Proteomes" id="UP001431221">
    <property type="component" value="Unassembled WGS sequence"/>
</dbReference>
<dbReference type="PANTHER" id="PTHR44196:SF1">
    <property type="entry name" value="DEHYDROGENASE_REDUCTASE SDR FAMILY MEMBER 7B"/>
    <property type="match status" value="1"/>
</dbReference>
<evidence type="ECO:0000256" key="1">
    <source>
        <dbReference type="ARBA" id="ARBA00006484"/>
    </source>
</evidence>
<evidence type="ECO:0000313" key="5">
    <source>
        <dbReference type="Proteomes" id="UP001431221"/>
    </source>
</evidence>
<dbReference type="PROSITE" id="PS00061">
    <property type="entry name" value="ADH_SHORT"/>
    <property type="match status" value="1"/>
</dbReference>